<dbReference type="OrthoDB" id="5350472at2759"/>
<organism evidence="2 3">
    <name type="scientific">Drechmeria coniospora</name>
    <name type="common">Nematophagous fungus</name>
    <name type="synonym">Meria coniospora</name>
    <dbReference type="NCBI Taxonomy" id="98403"/>
    <lineage>
        <taxon>Eukaryota</taxon>
        <taxon>Fungi</taxon>
        <taxon>Dikarya</taxon>
        <taxon>Ascomycota</taxon>
        <taxon>Pezizomycotina</taxon>
        <taxon>Sordariomycetes</taxon>
        <taxon>Hypocreomycetidae</taxon>
        <taxon>Hypocreales</taxon>
        <taxon>Ophiocordycipitaceae</taxon>
        <taxon>Drechmeria</taxon>
    </lineage>
</organism>
<dbReference type="AlphaFoldDB" id="A0A151GPD1"/>
<sequence length="141" mass="15260">MLALRQRSQAQVQNEAQLEAQSQAQPEALSISDPPQGWTIDPNEMSTDYFWGPLGDGTRAANRVGLTTNLHPLMIKDSDYGADGYVFAAGPPTATKIYLLNLVGSDVFEYVTPADLNGILTEMKKPPGKGKVTTKLLPQKA</sequence>
<reference evidence="2 3" key="1">
    <citation type="journal article" date="2016" name="Sci. Rep.">
        <title>Insights into Adaptations to a Near-Obligate Nematode Endoparasitic Lifestyle from the Finished Genome of Drechmeria coniospora.</title>
        <authorList>
            <person name="Zhang L."/>
            <person name="Zhou Z."/>
            <person name="Guo Q."/>
            <person name="Fokkens L."/>
            <person name="Miskei M."/>
            <person name="Pocsi I."/>
            <person name="Zhang W."/>
            <person name="Chen M."/>
            <person name="Wang L."/>
            <person name="Sun Y."/>
            <person name="Donzelli B.G."/>
            <person name="Gibson D.M."/>
            <person name="Nelson D.R."/>
            <person name="Luo J.G."/>
            <person name="Rep M."/>
            <person name="Liu H."/>
            <person name="Yang S."/>
            <person name="Wang J."/>
            <person name="Krasnoff S.B."/>
            <person name="Xu Y."/>
            <person name="Molnar I."/>
            <person name="Lin M."/>
        </authorList>
    </citation>
    <scope>NUCLEOTIDE SEQUENCE [LARGE SCALE GENOMIC DNA]</scope>
    <source>
        <strain evidence="2 3">ARSEF 6962</strain>
    </source>
</reference>
<dbReference type="RefSeq" id="XP_040658327.1">
    <property type="nucleotide sequence ID" value="XM_040797444.1"/>
</dbReference>
<accession>A0A151GPD1</accession>
<dbReference type="InParanoid" id="A0A151GPD1"/>
<dbReference type="EMBL" id="LAYC01000001">
    <property type="protein sequence ID" value="KYK58975.1"/>
    <property type="molecule type" value="Genomic_DNA"/>
</dbReference>
<protein>
    <submittedName>
        <fullName evidence="2">Uncharacterized protein</fullName>
    </submittedName>
</protein>
<feature type="region of interest" description="Disordered" evidence="1">
    <location>
        <begin position="1"/>
        <end position="44"/>
    </location>
</feature>
<evidence type="ECO:0000313" key="3">
    <source>
        <dbReference type="Proteomes" id="UP000076580"/>
    </source>
</evidence>
<keyword evidence="3" id="KW-1185">Reference proteome</keyword>
<evidence type="ECO:0000256" key="1">
    <source>
        <dbReference type="SAM" id="MobiDB-lite"/>
    </source>
</evidence>
<dbReference type="GeneID" id="63712745"/>
<name>A0A151GPD1_DRECN</name>
<proteinExistence type="predicted"/>
<dbReference type="Proteomes" id="UP000076580">
    <property type="component" value="Chromosome 01"/>
</dbReference>
<comment type="caution">
    <text evidence="2">The sequence shown here is derived from an EMBL/GenBank/DDBJ whole genome shotgun (WGS) entry which is preliminary data.</text>
</comment>
<evidence type="ECO:0000313" key="2">
    <source>
        <dbReference type="EMBL" id="KYK58975.1"/>
    </source>
</evidence>
<gene>
    <name evidence="2" type="ORF">DCS_00102</name>
</gene>
<feature type="compositionally biased region" description="Polar residues" evidence="1">
    <location>
        <begin position="1"/>
        <end position="25"/>
    </location>
</feature>